<dbReference type="GO" id="GO:0006874">
    <property type="term" value="P:intracellular calcium ion homeostasis"/>
    <property type="evidence" value="ECO:0007669"/>
    <property type="project" value="TreeGrafter"/>
</dbReference>
<keyword evidence="3 5" id="KW-1133">Transmembrane helix</keyword>
<feature type="transmembrane region" description="Helical" evidence="5">
    <location>
        <begin position="281"/>
        <end position="298"/>
    </location>
</feature>
<feature type="transmembrane region" description="Helical" evidence="5">
    <location>
        <begin position="75"/>
        <end position="94"/>
    </location>
</feature>
<evidence type="ECO:0000256" key="2">
    <source>
        <dbReference type="ARBA" id="ARBA00022692"/>
    </source>
</evidence>
<name>A0A1F7WMI2_9BACT</name>
<dbReference type="GO" id="GO:0005262">
    <property type="term" value="F:calcium channel activity"/>
    <property type="evidence" value="ECO:0007669"/>
    <property type="project" value="TreeGrafter"/>
</dbReference>
<feature type="domain" description="Sodium/calcium exchanger membrane region" evidence="6">
    <location>
        <begin position="183"/>
        <end position="323"/>
    </location>
</feature>
<dbReference type="PANTHER" id="PTHR10846">
    <property type="entry name" value="SODIUM/POTASSIUM/CALCIUM EXCHANGER"/>
    <property type="match status" value="1"/>
</dbReference>
<evidence type="ECO:0000259" key="6">
    <source>
        <dbReference type="Pfam" id="PF01699"/>
    </source>
</evidence>
<feature type="transmembrane region" description="Helical" evidence="5">
    <location>
        <begin position="307"/>
        <end position="324"/>
    </location>
</feature>
<dbReference type="EMBL" id="MGFK01000022">
    <property type="protein sequence ID" value="OGM04042.1"/>
    <property type="molecule type" value="Genomic_DNA"/>
</dbReference>
<dbReference type="InterPro" id="IPR004837">
    <property type="entry name" value="NaCa_Exmemb"/>
</dbReference>
<feature type="transmembrane region" description="Helical" evidence="5">
    <location>
        <begin position="106"/>
        <end position="126"/>
    </location>
</feature>
<dbReference type="InterPro" id="IPR004481">
    <property type="entry name" value="K/Na/Ca-exchanger"/>
</dbReference>
<dbReference type="Gene3D" id="1.20.1420.30">
    <property type="entry name" value="NCX, central ion-binding region"/>
    <property type="match status" value="1"/>
</dbReference>
<comment type="subcellular location">
    <subcellularLocation>
        <location evidence="1">Membrane</location>
        <topology evidence="1">Multi-pass membrane protein</topology>
    </subcellularLocation>
</comment>
<protein>
    <recommendedName>
        <fullName evidence="6">Sodium/calcium exchanger membrane region domain-containing protein</fullName>
    </recommendedName>
</protein>
<dbReference type="GO" id="GO:0008273">
    <property type="term" value="F:calcium, potassium:sodium antiporter activity"/>
    <property type="evidence" value="ECO:0007669"/>
    <property type="project" value="TreeGrafter"/>
</dbReference>
<feature type="transmembrane region" description="Helical" evidence="5">
    <location>
        <begin position="6"/>
        <end position="27"/>
    </location>
</feature>
<feature type="transmembrane region" description="Helical" evidence="5">
    <location>
        <begin position="183"/>
        <end position="201"/>
    </location>
</feature>
<reference evidence="7 8" key="1">
    <citation type="journal article" date="2016" name="Nat. Commun.">
        <title>Thousands of microbial genomes shed light on interconnected biogeochemical processes in an aquifer system.</title>
        <authorList>
            <person name="Anantharaman K."/>
            <person name="Brown C.T."/>
            <person name="Hug L.A."/>
            <person name="Sharon I."/>
            <person name="Castelle C.J."/>
            <person name="Probst A.J."/>
            <person name="Thomas B.C."/>
            <person name="Singh A."/>
            <person name="Wilkins M.J."/>
            <person name="Karaoz U."/>
            <person name="Brodie E.L."/>
            <person name="Williams K.H."/>
            <person name="Hubbard S.S."/>
            <person name="Banfield J.F."/>
        </authorList>
    </citation>
    <scope>NUCLEOTIDE SEQUENCE [LARGE SCALE GENOMIC DNA]</scope>
</reference>
<evidence type="ECO:0000256" key="1">
    <source>
        <dbReference type="ARBA" id="ARBA00004141"/>
    </source>
</evidence>
<gene>
    <name evidence="7" type="ORF">A2112_00435</name>
</gene>
<dbReference type="InterPro" id="IPR044880">
    <property type="entry name" value="NCX_ion-bd_dom_sf"/>
</dbReference>
<organism evidence="7 8">
    <name type="scientific">Candidatus Woesebacteria bacterium GWA1_42_12</name>
    <dbReference type="NCBI Taxonomy" id="1802472"/>
    <lineage>
        <taxon>Bacteria</taxon>
        <taxon>Candidatus Woeseibacteriota</taxon>
    </lineage>
</organism>
<dbReference type="Proteomes" id="UP000177091">
    <property type="component" value="Unassembled WGS sequence"/>
</dbReference>
<feature type="transmembrane region" description="Helical" evidence="5">
    <location>
        <begin position="132"/>
        <end position="150"/>
    </location>
</feature>
<sequence>MIPGLIILLLIFTFLLIKSADMVVVSLRRLSSTTHTKVFVLSSILLAAATSFPELFVGITSALEETPHLSFGNVLGANIANISLVAGLSGFIVGRVNVHGELIRKEVAIAAIAGIFPLILALDGRLSRVDGLILVFTYLGYASSFFKIRFLEIANQIRKDGFFLRFVRKFMNVHIEVNHTKEWGKFFLGIILLLLSADIIVKIAKELAQAADIPIFLVGLIIISIGTTLPELAFSFRSLEDKEPSMYFGNLLGSIIANSTLILGVTSLIYPIQIIAVEKTAIAAAAFIIIFLIFWFFIRSKLKLERWEAFSLLIIYSIFVVVEFL</sequence>
<feature type="transmembrane region" description="Helical" evidence="5">
    <location>
        <begin position="39"/>
        <end position="63"/>
    </location>
</feature>
<dbReference type="AlphaFoldDB" id="A0A1F7WMI2"/>
<dbReference type="GO" id="GO:0005886">
    <property type="term" value="C:plasma membrane"/>
    <property type="evidence" value="ECO:0007669"/>
    <property type="project" value="TreeGrafter"/>
</dbReference>
<evidence type="ECO:0000256" key="5">
    <source>
        <dbReference type="SAM" id="Phobius"/>
    </source>
</evidence>
<feature type="transmembrane region" description="Helical" evidence="5">
    <location>
        <begin position="213"/>
        <end position="234"/>
    </location>
</feature>
<evidence type="ECO:0000313" key="7">
    <source>
        <dbReference type="EMBL" id="OGM04042.1"/>
    </source>
</evidence>
<comment type="caution">
    <text evidence="7">The sequence shown here is derived from an EMBL/GenBank/DDBJ whole genome shotgun (WGS) entry which is preliminary data.</text>
</comment>
<feature type="transmembrane region" description="Helical" evidence="5">
    <location>
        <begin position="246"/>
        <end position="269"/>
    </location>
</feature>
<keyword evidence="4 5" id="KW-0472">Membrane</keyword>
<evidence type="ECO:0000256" key="4">
    <source>
        <dbReference type="ARBA" id="ARBA00023136"/>
    </source>
</evidence>
<evidence type="ECO:0000313" key="8">
    <source>
        <dbReference type="Proteomes" id="UP000177091"/>
    </source>
</evidence>
<accession>A0A1F7WMI2</accession>
<dbReference type="Pfam" id="PF01699">
    <property type="entry name" value="Na_Ca_ex"/>
    <property type="match status" value="2"/>
</dbReference>
<proteinExistence type="predicted"/>
<evidence type="ECO:0000256" key="3">
    <source>
        <dbReference type="ARBA" id="ARBA00022989"/>
    </source>
</evidence>
<dbReference type="PANTHER" id="PTHR10846:SF8">
    <property type="entry name" value="INNER MEMBRANE PROTEIN YRBG"/>
    <property type="match status" value="1"/>
</dbReference>
<keyword evidence="2 5" id="KW-0812">Transmembrane</keyword>
<feature type="domain" description="Sodium/calcium exchanger membrane region" evidence="6">
    <location>
        <begin position="6"/>
        <end position="143"/>
    </location>
</feature>